<reference evidence="2 5" key="1">
    <citation type="journal article" date="2015" name="Genome Announc.">
        <title>De Novo Genome Sequence of Yersinia aleksiciae Y159T.</title>
        <authorList>
            <person name="Sprague L.D."/>
            <person name="Neubauer H."/>
        </authorList>
    </citation>
    <scope>NUCLEOTIDE SEQUENCE [LARGE SCALE GENOMIC DNA]</scope>
    <source>
        <strain evidence="2 5">159</strain>
    </source>
</reference>
<dbReference type="EMBL" id="CQEM01000023">
    <property type="protein sequence ID" value="CNL79672.1"/>
    <property type="molecule type" value="Genomic_DNA"/>
</dbReference>
<name>A0A0T9UX11_YERAE</name>
<protein>
    <submittedName>
        <fullName evidence="3">Uncharacterized protein</fullName>
    </submittedName>
</protein>
<feature type="transmembrane region" description="Helical" evidence="1">
    <location>
        <begin position="25"/>
        <end position="48"/>
    </location>
</feature>
<evidence type="ECO:0000313" key="4">
    <source>
        <dbReference type="Proteomes" id="UP000040088"/>
    </source>
</evidence>
<evidence type="ECO:0000313" key="3">
    <source>
        <dbReference type="EMBL" id="CNL79672.1"/>
    </source>
</evidence>
<keyword evidence="1" id="KW-0472">Membrane</keyword>
<evidence type="ECO:0000313" key="2">
    <source>
        <dbReference type="EMBL" id="AKP34350.1"/>
    </source>
</evidence>
<reference evidence="4" key="2">
    <citation type="submission" date="2015-03" db="EMBL/GenBank/DDBJ databases">
        <authorList>
            <consortium name="Pathogen Informatics"/>
        </authorList>
    </citation>
    <scope>NUCLEOTIDE SEQUENCE [LARGE SCALE GENOMIC DNA]</scope>
    <source>
        <strain evidence="4">IP27925</strain>
    </source>
</reference>
<dbReference type="EMBL" id="CP011975">
    <property type="protein sequence ID" value="AKP34350.1"/>
    <property type="molecule type" value="Genomic_DNA"/>
</dbReference>
<dbReference type="KEGG" id="yak:ACZ76_12780"/>
<keyword evidence="1" id="KW-1133">Transmembrane helix</keyword>
<reference evidence="3" key="3">
    <citation type="submission" date="2015-03" db="EMBL/GenBank/DDBJ databases">
        <authorList>
            <person name="Murphy D."/>
        </authorList>
    </citation>
    <scope>NUCLEOTIDE SEQUENCE [LARGE SCALE GENOMIC DNA]</scope>
    <source>
        <strain evidence="3">IP27925</strain>
    </source>
</reference>
<dbReference type="RefSeq" id="WP_048619254.1">
    <property type="nucleotide sequence ID" value="NZ_CABHQD010000227.1"/>
</dbReference>
<dbReference type="GeneID" id="61904257"/>
<evidence type="ECO:0000256" key="1">
    <source>
        <dbReference type="SAM" id="Phobius"/>
    </source>
</evidence>
<sequence length="88" mass="9549">MTELNCEENKSEKYSVGNERVTKAVLIYGLLVVGFGTILNSEVLFGYFSLLTDTVQPVISNMVSHCPVEVKLPAIPMGPTWNGSSGNI</sequence>
<proteinExistence type="predicted"/>
<dbReference type="OrthoDB" id="6480704at2"/>
<accession>A0A0T9UX11</accession>
<gene>
    <name evidence="2" type="ORF">ACZ76_12780</name>
    <name evidence="3" type="ORF">ERS008460_03798</name>
</gene>
<dbReference type="Proteomes" id="UP000040088">
    <property type="component" value="Unassembled WGS sequence"/>
</dbReference>
<evidence type="ECO:0000313" key="5">
    <source>
        <dbReference type="Proteomes" id="UP000069914"/>
    </source>
</evidence>
<keyword evidence="5" id="KW-1185">Reference proteome</keyword>
<keyword evidence="1" id="KW-0812">Transmembrane</keyword>
<dbReference type="AlphaFoldDB" id="A0A0T9UX11"/>
<organism evidence="3 4">
    <name type="scientific">Yersinia aleksiciae</name>
    <dbReference type="NCBI Taxonomy" id="263819"/>
    <lineage>
        <taxon>Bacteria</taxon>
        <taxon>Pseudomonadati</taxon>
        <taxon>Pseudomonadota</taxon>
        <taxon>Gammaproteobacteria</taxon>
        <taxon>Enterobacterales</taxon>
        <taxon>Yersiniaceae</taxon>
        <taxon>Yersinia</taxon>
    </lineage>
</organism>
<dbReference type="Proteomes" id="UP000069914">
    <property type="component" value="Chromosome"/>
</dbReference>